<feature type="transmembrane region" description="Helical" evidence="1">
    <location>
        <begin position="12"/>
        <end position="36"/>
    </location>
</feature>
<dbReference type="Proteomes" id="UP000215433">
    <property type="component" value="Unassembled WGS sequence"/>
</dbReference>
<accession>A0A229W0L8</accession>
<keyword evidence="3" id="KW-1185">Reference proteome</keyword>
<proteinExistence type="predicted"/>
<evidence type="ECO:0000313" key="2">
    <source>
        <dbReference type="EMBL" id="OXN01423.1"/>
    </source>
</evidence>
<organism evidence="2 3">
    <name type="scientific">Bifidobacterium vansinderenii</name>
    <dbReference type="NCBI Taxonomy" id="1984871"/>
    <lineage>
        <taxon>Bacteria</taxon>
        <taxon>Bacillati</taxon>
        <taxon>Actinomycetota</taxon>
        <taxon>Actinomycetes</taxon>
        <taxon>Bifidobacteriales</taxon>
        <taxon>Bifidobacteriaceae</taxon>
        <taxon>Bifidobacterium</taxon>
    </lineage>
</organism>
<keyword evidence="1" id="KW-0812">Transmembrane</keyword>
<reference evidence="2 3" key="1">
    <citation type="submission" date="2017-05" db="EMBL/GenBank/DDBJ databases">
        <title>Bifidobacterium vansinderenii sp. nov.</title>
        <authorList>
            <person name="Lugli G.A."/>
            <person name="Duranti S."/>
            <person name="Mangifesta M."/>
        </authorList>
    </citation>
    <scope>NUCLEOTIDE SEQUENCE [LARGE SCALE GENOMIC DNA]</scope>
    <source>
        <strain evidence="2 3">Tam10B</strain>
    </source>
</reference>
<feature type="transmembrane region" description="Helical" evidence="1">
    <location>
        <begin position="190"/>
        <end position="207"/>
    </location>
</feature>
<dbReference type="Pfam" id="PF14256">
    <property type="entry name" value="YwiC"/>
    <property type="match status" value="1"/>
</dbReference>
<feature type="transmembrane region" description="Helical" evidence="1">
    <location>
        <begin position="48"/>
        <end position="68"/>
    </location>
</feature>
<comment type="caution">
    <text evidence="2">The sequence shown here is derived from an EMBL/GenBank/DDBJ whole genome shotgun (WGS) entry which is preliminary data.</text>
</comment>
<gene>
    <name evidence="2" type="ORF">Tam10B_0426</name>
</gene>
<feature type="transmembrane region" description="Helical" evidence="1">
    <location>
        <begin position="74"/>
        <end position="92"/>
    </location>
</feature>
<dbReference type="InterPro" id="IPR025576">
    <property type="entry name" value="YwiC"/>
</dbReference>
<keyword evidence="1" id="KW-0472">Membrane</keyword>
<evidence type="ECO:0000256" key="1">
    <source>
        <dbReference type="SAM" id="Phobius"/>
    </source>
</evidence>
<feature type="transmembrane region" description="Helical" evidence="1">
    <location>
        <begin position="99"/>
        <end position="119"/>
    </location>
</feature>
<evidence type="ECO:0000313" key="3">
    <source>
        <dbReference type="Proteomes" id="UP000215433"/>
    </source>
</evidence>
<protein>
    <submittedName>
        <fullName evidence="2">YwiC-like protein</fullName>
    </submittedName>
</protein>
<dbReference type="AlphaFoldDB" id="A0A229W0L8"/>
<feature type="transmembrane region" description="Helical" evidence="1">
    <location>
        <begin position="151"/>
        <end position="178"/>
    </location>
</feature>
<dbReference type="EMBL" id="NEWD01000004">
    <property type="protein sequence ID" value="OXN01423.1"/>
    <property type="molecule type" value="Genomic_DNA"/>
</dbReference>
<keyword evidence="1" id="KW-1133">Transmembrane helix</keyword>
<name>A0A229W0L8_9BIFI</name>
<feature type="transmembrane region" description="Helical" evidence="1">
    <location>
        <begin position="238"/>
        <end position="260"/>
    </location>
</feature>
<feature type="transmembrane region" description="Helical" evidence="1">
    <location>
        <begin position="213"/>
        <end position="231"/>
    </location>
</feature>
<sequence>MAILPALTGLGLVGASVTTIWLLACWILCYCVQYATARWLKSRRSRRYLPPMIVYMAVLAAIGVPFILLYPAVLLWSPLFAVLAALSFIAAWKRQERSIWANIAVILAACSMTVVICWIGDPSLSPHSSATQSLSSHGIDLFSPDRWSISAWLAIPLPHAGLIAAAVFALYEFGSVLFVKTMIRERGSRVYLTASWIWHATLTVAGFTVSPWLGSLGLVLLIRAVTLPVLARHRKIKPVVVGLTELVTILLACVLTVTVVPPRIG</sequence>